<dbReference type="FunCoup" id="B3N084">
    <property type="interactions" value="2401"/>
</dbReference>
<evidence type="ECO:0000313" key="5">
    <source>
        <dbReference type="EMBL" id="EDV38288.1"/>
    </source>
</evidence>
<dbReference type="eggNOG" id="KOG3228">
    <property type="taxonomic scope" value="Eukaryota"/>
</dbReference>
<keyword evidence="3" id="KW-0508">mRNA splicing</keyword>
<dbReference type="OrthoDB" id="30179at2759"/>
<dbReference type="HOGENOM" id="CLU_068312_0_1_1"/>
<dbReference type="GO" id="GO:0045292">
    <property type="term" value="P:mRNA cis splicing, via spliceosome"/>
    <property type="evidence" value="ECO:0007669"/>
    <property type="project" value="TreeGrafter"/>
</dbReference>
<evidence type="ECO:0000256" key="4">
    <source>
        <dbReference type="SAM" id="MobiDB-lite"/>
    </source>
</evidence>
<dbReference type="CTD" id="53435"/>
<organism evidence="5 6">
    <name type="scientific">Drosophila ananassae</name>
    <name type="common">Fruit fly</name>
    <dbReference type="NCBI Taxonomy" id="7217"/>
    <lineage>
        <taxon>Eukaryota</taxon>
        <taxon>Metazoa</taxon>
        <taxon>Ecdysozoa</taxon>
        <taxon>Arthropoda</taxon>
        <taxon>Hexapoda</taxon>
        <taxon>Insecta</taxon>
        <taxon>Pterygota</taxon>
        <taxon>Neoptera</taxon>
        <taxon>Endopterygota</taxon>
        <taxon>Diptera</taxon>
        <taxon>Brachycera</taxon>
        <taxon>Muscomorpha</taxon>
        <taxon>Ephydroidea</taxon>
        <taxon>Drosophilidae</taxon>
        <taxon>Drosophila</taxon>
        <taxon>Sophophora</taxon>
    </lineage>
</organism>
<name>B3N084_DROAN</name>
<feature type="region of interest" description="Disordered" evidence="4">
    <location>
        <begin position="1"/>
        <end position="173"/>
    </location>
</feature>
<dbReference type="InterPro" id="IPR006973">
    <property type="entry name" value="Cwf_Cwc_15"/>
</dbReference>
<feature type="compositionally biased region" description="Basic and acidic residues" evidence="4">
    <location>
        <begin position="52"/>
        <end position="71"/>
    </location>
</feature>
<evidence type="ECO:0000256" key="3">
    <source>
        <dbReference type="ARBA" id="ARBA00023187"/>
    </source>
</evidence>
<feature type="compositionally biased region" description="Basic and acidic residues" evidence="4">
    <location>
        <begin position="150"/>
        <end position="173"/>
    </location>
</feature>
<dbReference type="GeneID" id="6504474"/>
<dbReference type="OMA" id="KYREHGQ"/>
<accession>B3N084</accession>
<keyword evidence="2" id="KW-0507">mRNA processing</keyword>
<evidence type="ECO:0000256" key="2">
    <source>
        <dbReference type="ARBA" id="ARBA00022664"/>
    </source>
</evidence>
<dbReference type="EMBL" id="CH902640">
    <property type="protein sequence ID" value="EDV38288.1"/>
    <property type="molecule type" value="Genomic_DNA"/>
</dbReference>
<keyword evidence="6" id="KW-1185">Reference proteome</keyword>
<reference evidence="5 6" key="1">
    <citation type="journal article" date="2007" name="Nature">
        <title>Evolution of genes and genomes on the Drosophila phylogeny.</title>
        <authorList>
            <consortium name="Drosophila 12 Genomes Consortium"/>
            <person name="Clark A.G."/>
            <person name="Eisen M.B."/>
            <person name="Smith D.R."/>
            <person name="Bergman C.M."/>
            <person name="Oliver B."/>
            <person name="Markow T.A."/>
            <person name="Kaufman T.C."/>
            <person name="Kellis M."/>
            <person name="Gelbart W."/>
            <person name="Iyer V.N."/>
            <person name="Pollard D.A."/>
            <person name="Sackton T.B."/>
            <person name="Larracuente A.M."/>
            <person name="Singh N.D."/>
            <person name="Abad J.P."/>
            <person name="Abt D.N."/>
            <person name="Adryan B."/>
            <person name="Aguade M."/>
            <person name="Akashi H."/>
            <person name="Anderson W.W."/>
            <person name="Aquadro C.F."/>
            <person name="Ardell D.H."/>
            <person name="Arguello R."/>
            <person name="Artieri C.G."/>
            <person name="Barbash D.A."/>
            <person name="Barker D."/>
            <person name="Barsanti P."/>
            <person name="Batterham P."/>
            <person name="Batzoglou S."/>
            <person name="Begun D."/>
            <person name="Bhutkar A."/>
            <person name="Blanco E."/>
            <person name="Bosak S.A."/>
            <person name="Bradley R.K."/>
            <person name="Brand A.D."/>
            <person name="Brent M.R."/>
            <person name="Brooks A.N."/>
            <person name="Brown R.H."/>
            <person name="Butlin R.K."/>
            <person name="Caggese C."/>
            <person name="Calvi B.R."/>
            <person name="Bernardo de Carvalho A."/>
            <person name="Caspi A."/>
            <person name="Castrezana S."/>
            <person name="Celniker S.E."/>
            <person name="Chang J.L."/>
            <person name="Chapple C."/>
            <person name="Chatterji S."/>
            <person name="Chinwalla A."/>
            <person name="Civetta A."/>
            <person name="Clifton S.W."/>
            <person name="Comeron J.M."/>
            <person name="Costello J.C."/>
            <person name="Coyne J.A."/>
            <person name="Daub J."/>
            <person name="David R.G."/>
            <person name="Delcher A.L."/>
            <person name="Delehaunty K."/>
            <person name="Do C.B."/>
            <person name="Ebling H."/>
            <person name="Edwards K."/>
            <person name="Eickbush T."/>
            <person name="Evans J.D."/>
            <person name="Filipski A."/>
            <person name="Findeiss S."/>
            <person name="Freyhult E."/>
            <person name="Fulton L."/>
            <person name="Fulton R."/>
            <person name="Garcia A.C."/>
            <person name="Gardiner A."/>
            <person name="Garfield D.A."/>
            <person name="Garvin B.E."/>
            <person name="Gibson G."/>
            <person name="Gilbert D."/>
            <person name="Gnerre S."/>
            <person name="Godfrey J."/>
            <person name="Good R."/>
            <person name="Gotea V."/>
            <person name="Gravely B."/>
            <person name="Greenberg A.J."/>
            <person name="Griffiths-Jones S."/>
            <person name="Gross S."/>
            <person name="Guigo R."/>
            <person name="Gustafson E.A."/>
            <person name="Haerty W."/>
            <person name="Hahn M.W."/>
            <person name="Halligan D.L."/>
            <person name="Halpern A.L."/>
            <person name="Halter G.M."/>
            <person name="Han M.V."/>
            <person name="Heger A."/>
            <person name="Hillier L."/>
            <person name="Hinrichs A.S."/>
            <person name="Holmes I."/>
            <person name="Hoskins R.A."/>
            <person name="Hubisz M.J."/>
            <person name="Hultmark D."/>
            <person name="Huntley M.A."/>
            <person name="Jaffe D.B."/>
            <person name="Jagadeeshan S."/>
            <person name="Jeck W.R."/>
            <person name="Johnson J."/>
            <person name="Jones C.D."/>
            <person name="Jordan W.C."/>
            <person name="Karpen G.H."/>
            <person name="Kataoka E."/>
            <person name="Keightley P.D."/>
            <person name="Kheradpour P."/>
            <person name="Kirkness E.F."/>
            <person name="Koerich L.B."/>
            <person name="Kristiansen K."/>
            <person name="Kudrna D."/>
            <person name="Kulathinal R.J."/>
            <person name="Kumar S."/>
            <person name="Kwok R."/>
            <person name="Lander E."/>
            <person name="Langley C.H."/>
            <person name="Lapoint R."/>
            <person name="Lazzaro B.P."/>
            <person name="Lee S.J."/>
            <person name="Levesque L."/>
            <person name="Li R."/>
            <person name="Lin C.F."/>
            <person name="Lin M.F."/>
            <person name="Lindblad-Toh K."/>
            <person name="Llopart A."/>
            <person name="Long M."/>
            <person name="Low L."/>
            <person name="Lozovsky E."/>
            <person name="Lu J."/>
            <person name="Luo M."/>
            <person name="Machado C.A."/>
            <person name="Makalowski W."/>
            <person name="Marzo M."/>
            <person name="Matsuda M."/>
            <person name="Matzkin L."/>
            <person name="McAllister B."/>
            <person name="McBride C.S."/>
            <person name="McKernan B."/>
            <person name="McKernan K."/>
            <person name="Mendez-Lago M."/>
            <person name="Minx P."/>
            <person name="Mollenhauer M.U."/>
            <person name="Montooth K."/>
            <person name="Mount S.M."/>
            <person name="Mu X."/>
            <person name="Myers E."/>
            <person name="Negre B."/>
            <person name="Newfeld S."/>
            <person name="Nielsen R."/>
            <person name="Noor M.A."/>
            <person name="O'Grady P."/>
            <person name="Pachter L."/>
            <person name="Papaceit M."/>
            <person name="Parisi M.J."/>
            <person name="Parisi M."/>
            <person name="Parts L."/>
            <person name="Pedersen J.S."/>
            <person name="Pesole G."/>
            <person name="Phillippy A.M."/>
            <person name="Ponting C.P."/>
            <person name="Pop M."/>
            <person name="Porcelli D."/>
            <person name="Powell J.R."/>
            <person name="Prohaska S."/>
            <person name="Pruitt K."/>
            <person name="Puig M."/>
            <person name="Quesneville H."/>
            <person name="Ram K.R."/>
            <person name="Rand D."/>
            <person name="Rasmussen M.D."/>
            <person name="Reed L.K."/>
            <person name="Reenan R."/>
            <person name="Reily A."/>
            <person name="Remington K.A."/>
            <person name="Rieger T.T."/>
            <person name="Ritchie M.G."/>
            <person name="Robin C."/>
            <person name="Rogers Y.H."/>
            <person name="Rohde C."/>
            <person name="Rozas J."/>
            <person name="Rubenfield M.J."/>
            <person name="Ruiz A."/>
            <person name="Russo S."/>
            <person name="Salzberg S.L."/>
            <person name="Sanchez-Gracia A."/>
            <person name="Saranga D.J."/>
            <person name="Sato H."/>
            <person name="Schaeffer S.W."/>
            <person name="Schatz M.C."/>
            <person name="Schlenke T."/>
            <person name="Schwartz R."/>
            <person name="Segarra C."/>
            <person name="Singh R.S."/>
            <person name="Sirot L."/>
            <person name="Sirota M."/>
            <person name="Sisneros N.B."/>
            <person name="Smith C.D."/>
            <person name="Smith T.F."/>
            <person name="Spieth J."/>
            <person name="Stage D.E."/>
            <person name="Stark A."/>
            <person name="Stephan W."/>
            <person name="Strausberg R.L."/>
            <person name="Strempel S."/>
            <person name="Sturgill D."/>
            <person name="Sutton G."/>
            <person name="Sutton G.G."/>
            <person name="Tao W."/>
            <person name="Teichmann S."/>
            <person name="Tobari Y.N."/>
            <person name="Tomimura Y."/>
            <person name="Tsolas J.M."/>
            <person name="Valente V.L."/>
            <person name="Venter E."/>
            <person name="Venter J.C."/>
            <person name="Vicario S."/>
            <person name="Vieira F.G."/>
            <person name="Vilella A.J."/>
            <person name="Villasante A."/>
            <person name="Walenz B."/>
            <person name="Wang J."/>
            <person name="Wasserman M."/>
            <person name="Watts T."/>
            <person name="Wilson D."/>
            <person name="Wilson R.K."/>
            <person name="Wing R.A."/>
            <person name="Wolfner M.F."/>
            <person name="Wong A."/>
            <person name="Wong G.K."/>
            <person name="Wu C.I."/>
            <person name="Wu G."/>
            <person name="Yamamoto D."/>
            <person name="Yang H.P."/>
            <person name="Yang S.P."/>
            <person name="Yorke J.A."/>
            <person name="Yoshida K."/>
            <person name="Zdobnov E."/>
            <person name="Zhang P."/>
            <person name="Zhang Y."/>
            <person name="Zimin A.V."/>
            <person name="Baldwin J."/>
            <person name="Abdouelleil A."/>
            <person name="Abdulkadir J."/>
            <person name="Abebe A."/>
            <person name="Abera B."/>
            <person name="Abreu J."/>
            <person name="Acer S.C."/>
            <person name="Aftuck L."/>
            <person name="Alexander A."/>
            <person name="An P."/>
            <person name="Anderson E."/>
            <person name="Anderson S."/>
            <person name="Arachi H."/>
            <person name="Azer M."/>
            <person name="Bachantsang P."/>
            <person name="Barry A."/>
            <person name="Bayul T."/>
            <person name="Berlin A."/>
            <person name="Bessette D."/>
            <person name="Bloom T."/>
            <person name="Blye J."/>
            <person name="Boguslavskiy L."/>
            <person name="Bonnet C."/>
            <person name="Boukhgalter B."/>
            <person name="Bourzgui I."/>
            <person name="Brown A."/>
            <person name="Cahill P."/>
            <person name="Channer S."/>
            <person name="Cheshatsang Y."/>
            <person name="Chuda L."/>
            <person name="Citroen M."/>
            <person name="Collymore A."/>
            <person name="Cooke P."/>
            <person name="Costello M."/>
            <person name="D'Aco K."/>
            <person name="Daza R."/>
            <person name="De Haan G."/>
            <person name="DeGray S."/>
            <person name="DeMaso C."/>
            <person name="Dhargay N."/>
            <person name="Dooley K."/>
            <person name="Dooley E."/>
            <person name="Doricent M."/>
            <person name="Dorje P."/>
            <person name="Dorjee K."/>
            <person name="Dupes A."/>
            <person name="Elong R."/>
            <person name="Falk J."/>
            <person name="Farina A."/>
            <person name="Faro S."/>
            <person name="Ferguson D."/>
            <person name="Fisher S."/>
            <person name="Foley C.D."/>
            <person name="Franke A."/>
            <person name="Friedrich D."/>
            <person name="Gadbois L."/>
            <person name="Gearin G."/>
            <person name="Gearin C.R."/>
            <person name="Giannoukos G."/>
            <person name="Goode T."/>
            <person name="Graham J."/>
            <person name="Grandbois E."/>
            <person name="Grewal S."/>
            <person name="Gyaltsen K."/>
            <person name="Hafez N."/>
            <person name="Hagos B."/>
            <person name="Hall J."/>
            <person name="Henson C."/>
            <person name="Hollinger A."/>
            <person name="Honan T."/>
            <person name="Huard M.D."/>
            <person name="Hughes L."/>
            <person name="Hurhula B."/>
            <person name="Husby M.E."/>
            <person name="Kamat A."/>
            <person name="Kanga B."/>
            <person name="Kashin S."/>
            <person name="Khazanovich D."/>
            <person name="Kisner P."/>
            <person name="Lance K."/>
            <person name="Lara M."/>
            <person name="Lee W."/>
            <person name="Lennon N."/>
            <person name="Letendre F."/>
            <person name="LeVine R."/>
            <person name="Lipovsky A."/>
            <person name="Liu X."/>
            <person name="Liu J."/>
            <person name="Liu S."/>
            <person name="Lokyitsang T."/>
            <person name="Lokyitsang Y."/>
            <person name="Lubonja R."/>
            <person name="Lui A."/>
            <person name="MacDonald P."/>
            <person name="Magnisalis V."/>
            <person name="Maru K."/>
            <person name="Matthews C."/>
            <person name="McCusker W."/>
            <person name="McDonough S."/>
            <person name="Mehta T."/>
            <person name="Meldrim J."/>
            <person name="Meneus L."/>
            <person name="Mihai O."/>
            <person name="Mihalev A."/>
            <person name="Mihova T."/>
            <person name="Mittelman R."/>
            <person name="Mlenga V."/>
            <person name="Montmayeur A."/>
            <person name="Mulrain L."/>
            <person name="Navidi A."/>
            <person name="Naylor J."/>
            <person name="Negash T."/>
            <person name="Nguyen T."/>
            <person name="Nguyen N."/>
            <person name="Nicol R."/>
            <person name="Norbu C."/>
            <person name="Norbu N."/>
            <person name="Novod N."/>
            <person name="O'Neill B."/>
            <person name="Osman S."/>
            <person name="Markiewicz E."/>
            <person name="Oyono O.L."/>
            <person name="Patti C."/>
            <person name="Phunkhang P."/>
            <person name="Pierre F."/>
            <person name="Priest M."/>
            <person name="Raghuraman S."/>
            <person name="Rege F."/>
            <person name="Reyes R."/>
            <person name="Rise C."/>
            <person name="Rogov P."/>
            <person name="Ross K."/>
            <person name="Ryan E."/>
            <person name="Settipalli S."/>
            <person name="Shea T."/>
            <person name="Sherpa N."/>
            <person name="Shi L."/>
            <person name="Shih D."/>
            <person name="Sparrow T."/>
            <person name="Spaulding J."/>
            <person name="Stalker J."/>
            <person name="Stange-Thomann N."/>
            <person name="Stavropoulos S."/>
            <person name="Stone C."/>
            <person name="Strader C."/>
            <person name="Tesfaye S."/>
            <person name="Thomson T."/>
            <person name="Thoulutsang Y."/>
            <person name="Thoulutsang D."/>
            <person name="Topham K."/>
            <person name="Topping I."/>
            <person name="Tsamla T."/>
            <person name="Vassiliev H."/>
            <person name="Vo A."/>
            <person name="Wangchuk T."/>
            <person name="Wangdi T."/>
            <person name="Weiand M."/>
            <person name="Wilkinson J."/>
            <person name="Wilson A."/>
            <person name="Yadav S."/>
            <person name="Young G."/>
            <person name="Yu Q."/>
            <person name="Zembek L."/>
            <person name="Zhong D."/>
            <person name="Zimmer A."/>
            <person name="Zwirko Z."/>
            <person name="Jaffe D.B."/>
            <person name="Alvarez P."/>
            <person name="Brockman W."/>
            <person name="Butler J."/>
            <person name="Chin C."/>
            <person name="Gnerre S."/>
            <person name="Grabherr M."/>
            <person name="Kleber M."/>
            <person name="Mauceli E."/>
            <person name="MacCallum I."/>
        </authorList>
    </citation>
    <scope>NUCLEOTIDE SEQUENCE [LARGE SCALE GENOMIC DNA]</scope>
    <source>
        <strain evidence="6">Tucson 14024-0371.13</strain>
    </source>
</reference>
<dbReference type="STRING" id="7217.B3N084"/>
<dbReference type="Proteomes" id="UP000007801">
    <property type="component" value="Unassembled WGS sequence"/>
</dbReference>
<dbReference type="KEGG" id="dan:6504474"/>
<dbReference type="PANTHER" id="PTHR12718">
    <property type="entry name" value="CELL CYCLE CONTROL PROTEIN CWF15"/>
    <property type="match status" value="1"/>
</dbReference>
<dbReference type="Pfam" id="PF04889">
    <property type="entry name" value="Cwf_Cwc_15"/>
    <property type="match status" value="1"/>
</dbReference>
<protein>
    <recommendedName>
        <fullName evidence="7">Protein CWC15 homolog</fullName>
    </recommendedName>
</protein>
<dbReference type="GO" id="GO:0071013">
    <property type="term" value="C:catalytic step 2 spliceosome"/>
    <property type="evidence" value="ECO:0007669"/>
    <property type="project" value="TreeGrafter"/>
</dbReference>
<comment type="similarity">
    <text evidence="1">Belongs to the CWC15 family.</text>
</comment>
<gene>
    <name evidence="5" type="primary">Dana\GF21803</name>
    <name evidence="5" type="synonym">dana_GLEANR_5704</name>
    <name evidence="5" type="ORF">GF21803</name>
</gene>
<dbReference type="InParanoid" id="B3N084"/>
<dbReference type="PhylomeDB" id="B3N084"/>
<dbReference type="AlphaFoldDB" id="B3N084"/>
<evidence type="ECO:0000256" key="1">
    <source>
        <dbReference type="ARBA" id="ARBA00006644"/>
    </source>
</evidence>
<dbReference type="PANTHER" id="PTHR12718:SF2">
    <property type="entry name" value="SPLICEOSOME-ASSOCIATED PROTEIN CWC15 HOMOLOG"/>
    <property type="match status" value="1"/>
</dbReference>
<dbReference type="GO" id="GO:0003723">
    <property type="term" value="F:RNA binding"/>
    <property type="evidence" value="ECO:0007669"/>
    <property type="project" value="TreeGrafter"/>
</dbReference>
<feature type="compositionally biased region" description="Acidic residues" evidence="4">
    <location>
        <begin position="122"/>
        <end position="143"/>
    </location>
</feature>
<evidence type="ECO:0008006" key="7">
    <source>
        <dbReference type="Google" id="ProtNLM"/>
    </source>
</evidence>
<evidence type="ECO:0000313" key="6">
    <source>
        <dbReference type="Proteomes" id="UP000007801"/>
    </source>
</evidence>
<proteinExistence type="inferred from homology"/>
<sequence>MTTAARPTFDPARGGSGRGEKDLSALSKQYSSRDLPGHTKLKYRETGQGTSEEIRNRDFRKELEERERDARSGAAGSGKALPSIVRKAIEANNTASSGGNKRAKLDASAQQAAQQQQTVNLDADEPLDNDSSDSDSDSDDDDAALLAELQKIKQERLQETARREAEKKQEDERIRMENILSGNPLINYEPGTAASAAGRASGLGGDLKIKRRWDDDVVFKNCARSAPEKKTHFINDALRSEFHKKFMDKYIK</sequence>